<dbReference type="InterPro" id="IPR041670">
    <property type="entry name" value="Znf-CCHC_6"/>
</dbReference>
<dbReference type="InterPro" id="IPR036875">
    <property type="entry name" value="Znf_CCHC_sf"/>
</dbReference>
<accession>A0ABU6WPW5</accession>
<reference evidence="4 5" key="1">
    <citation type="journal article" date="2023" name="Plants (Basel)">
        <title>Bridging the Gap: Combining Genomics and Transcriptomics Approaches to Understand Stylosanthes scabra, an Orphan Legume from the Brazilian Caatinga.</title>
        <authorList>
            <person name="Ferreira-Neto J.R.C."/>
            <person name="da Silva M.D."/>
            <person name="Binneck E."/>
            <person name="de Melo N.F."/>
            <person name="da Silva R.H."/>
            <person name="de Melo A.L.T.M."/>
            <person name="Pandolfi V."/>
            <person name="Bustamante F.O."/>
            <person name="Brasileiro-Vidal A.C."/>
            <person name="Benko-Iseppon A.M."/>
        </authorList>
    </citation>
    <scope>NUCLEOTIDE SEQUENCE [LARGE SCALE GENOMIC DNA]</scope>
    <source>
        <tissue evidence="4">Leaves</tissue>
    </source>
</reference>
<keyword evidence="1" id="KW-0479">Metal-binding</keyword>
<sequence length="205" mass="23177">MVIVGRSMWCRSTKRRDTRGGYRTSSRRMFTNVVVSLPRTLLLRRWSRGATSCRRPAIVLAGEANFPTTYRRRVGAFVHLCKRLAKVAYLTEEHYKLCLDNIFRDTVLLEAKLGLGDMPEMHPPNSEEGEGISVKDPVHARTKGTARVNDSSAQKGPKRRKCSNCGHLGHRKTRCPEKESHQQCEEADNVPSQAALQISNMFPNL</sequence>
<dbReference type="InterPro" id="IPR001878">
    <property type="entry name" value="Znf_CCHC"/>
</dbReference>
<evidence type="ECO:0000313" key="4">
    <source>
        <dbReference type="EMBL" id="MED6186138.1"/>
    </source>
</evidence>
<keyword evidence="5" id="KW-1185">Reference proteome</keyword>
<name>A0ABU6WPW5_9FABA</name>
<keyword evidence="1" id="KW-0863">Zinc-finger</keyword>
<protein>
    <recommendedName>
        <fullName evidence="3">CCHC-type domain-containing protein</fullName>
    </recommendedName>
</protein>
<keyword evidence="1" id="KW-0862">Zinc</keyword>
<organism evidence="4 5">
    <name type="scientific">Stylosanthes scabra</name>
    <dbReference type="NCBI Taxonomy" id="79078"/>
    <lineage>
        <taxon>Eukaryota</taxon>
        <taxon>Viridiplantae</taxon>
        <taxon>Streptophyta</taxon>
        <taxon>Embryophyta</taxon>
        <taxon>Tracheophyta</taxon>
        <taxon>Spermatophyta</taxon>
        <taxon>Magnoliopsida</taxon>
        <taxon>eudicotyledons</taxon>
        <taxon>Gunneridae</taxon>
        <taxon>Pentapetalae</taxon>
        <taxon>rosids</taxon>
        <taxon>fabids</taxon>
        <taxon>Fabales</taxon>
        <taxon>Fabaceae</taxon>
        <taxon>Papilionoideae</taxon>
        <taxon>50 kb inversion clade</taxon>
        <taxon>dalbergioids sensu lato</taxon>
        <taxon>Dalbergieae</taxon>
        <taxon>Pterocarpus clade</taxon>
        <taxon>Stylosanthes</taxon>
    </lineage>
</organism>
<dbReference type="Proteomes" id="UP001341840">
    <property type="component" value="Unassembled WGS sequence"/>
</dbReference>
<dbReference type="EMBL" id="JASCZI010181858">
    <property type="protein sequence ID" value="MED6186138.1"/>
    <property type="molecule type" value="Genomic_DNA"/>
</dbReference>
<feature type="compositionally biased region" description="Basic residues" evidence="2">
    <location>
        <begin position="156"/>
        <end position="165"/>
    </location>
</feature>
<proteinExistence type="predicted"/>
<evidence type="ECO:0000259" key="3">
    <source>
        <dbReference type="PROSITE" id="PS50158"/>
    </source>
</evidence>
<dbReference type="Pfam" id="PF15288">
    <property type="entry name" value="zf-CCHC_6"/>
    <property type="match status" value="1"/>
</dbReference>
<evidence type="ECO:0000256" key="1">
    <source>
        <dbReference type="PROSITE-ProRule" id="PRU00047"/>
    </source>
</evidence>
<evidence type="ECO:0000313" key="5">
    <source>
        <dbReference type="Proteomes" id="UP001341840"/>
    </source>
</evidence>
<gene>
    <name evidence="4" type="ORF">PIB30_063924</name>
</gene>
<feature type="region of interest" description="Disordered" evidence="2">
    <location>
        <begin position="142"/>
        <end position="165"/>
    </location>
</feature>
<evidence type="ECO:0000256" key="2">
    <source>
        <dbReference type="SAM" id="MobiDB-lite"/>
    </source>
</evidence>
<feature type="domain" description="CCHC-type" evidence="3">
    <location>
        <begin position="160"/>
        <end position="177"/>
    </location>
</feature>
<dbReference type="PROSITE" id="PS50158">
    <property type="entry name" value="ZF_CCHC"/>
    <property type="match status" value="1"/>
</dbReference>
<dbReference type="SUPFAM" id="SSF57756">
    <property type="entry name" value="Retrovirus zinc finger-like domains"/>
    <property type="match status" value="1"/>
</dbReference>
<comment type="caution">
    <text evidence="4">The sequence shown here is derived from an EMBL/GenBank/DDBJ whole genome shotgun (WGS) entry which is preliminary data.</text>
</comment>